<protein>
    <submittedName>
        <fullName evidence="1">Uncharacterized protein</fullName>
    </submittedName>
</protein>
<comment type="caution">
    <text evidence="1">The sequence shown here is derived from an EMBL/GenBank/DDBJ whole genome shotgun (WGS) entry which is preliminary data.</text>
</comment>
<dbReference type="EMBL" id="MUTJ01000009">
    <property type="protein sequence ID" value="ONU93112.1"/>
    <property type="molecule type" value="Genomic_DNA"/>
</dbReference>
<accession>A0A1V2X1S5</accession>
<reference evidence="1 2" key="1">
    <citation type="submission" date="2016-08" db="EMBL/GenBank/DDBJ databases">
        <authorList>
            <person name="Seilhamer J.J."/>
        </authorList>
    </citation>
    <scope>NUCLEOTIDE SEQUENCE [LARGE SCALE GENOMIC DNA]</scope>
    <source>
        <strain evidence="1 2">VC14762</strain>
    </source>
</reference>
<gene>
    <name evidence="1" type="ORF">A8E72_00965</name>
</gene>
<dbReference type="Proteomes" id="UP000188543">
    <property type="component" value="Unassembled WGS sequence"/>
</dbReference>
<organism evidence="1 2">
    <name type="scientific">Burkholderia cenocepacia</name>
    <dbReference type="NCBI Taxonomy" id="95486"/>
    <lineage>
        <taxon>Bacteria</taxon>
        <taxon>Pseudomonadati</taxon>
        <taxon>Pseudomonadota</taxon>
        <taxon>Betaproteobacteria</taxon>
        <taxon>Burkholderiales</taxon>
        <taxon>Burkholderiaceae</taxon>
        <taxon>Burkholderia</taxon>
        <taxon>Burkholderia cepacia complex</taxon>
    </lineage>
</organism>
<proteinExistence type="predicted"/>
<dbReference type="OrthoDB" id="9009907at2"/>
<evidence type="ECO:0000313" key="2">
    <source>
        <dbReference type="Proteomes" id="UP000188543"/>
    </source>
</evidence>
<sequence>MSGEESVDASSGVATIVSRIVKKANAVRGSPRFAQCGLARGPALVLLAKRRIMRAVFSKEHVCESVCSSPAWST</sequence>
<name>A0A1V2X1S5_9BURK</name>
<evidence type="ECO:0000313" key="1">
    <source>
        <dbReference type="EMBL" id="ONU93112.1"/>
    </source>
</evidence>
<dbReference type="AlphaFoldDB" id="A0A1V2X1S5"/>